<dbReference type="AlphaFoldDB" id="A0A3S4D2H0"/>
<reference evidence="4 5" key="1">
    <citation type="submission" date="2018-04" db="EMBL/GenBank/DDBJ databases">
        <authorList>
            <person name="Huttner S."/>
            <person name="Dainat J."/>
        </authorList>
    </citation>
    <scope>NUCLEOTIDE SEQUENCE [LARGE SCALE GENOMIC DNA]</scope>
</reference>
<keyword evidence="2" id="KW-1133">Transmembrane helix</keyword>
<sequence length="417" mass="46284">MPAMASVSVEPPPPTCPAPHDPAAQSGTFIHGLIGLSPAGLSEAVRSSISSLARRDPNVTPAVKPDASGGPSSSSTTTTTNNNNNNTTCSPPEPPPAPPPQPRHLLALPPEILLMVLQRLDFADIFRLRKTCKQLHHLASPSQIRTLFGPAELRRQLLGHCKSCLVYDPSGATLLQPRRADPGYPLASRCLDCAVKARDPRVRVGRKICLASYDTVWVCRWCGYPIVNGAAFGCEQMHRFCHKRYNDALFIFFILGWLQLGLGIVAAALAWRYYRHSVLVFAPTVINFILLWICLAFIILRGNRRRTYHWTLALELTILSLWIPPIYYVAAEVARASPSGSPAPKSTQATLALFALNMLFRLINCMGNIVLLSRFDTTERGRSESSSWRRPFHYLATALVMWTYPQSLEQKYPPDYL</sequence>
<dbReference type="SMART" id="SM00256">
    <property type="entry name" value="FBOX"/>
    <property type="match status" value="1"/>
</dbReference>
<accession>A0A3S4D2H0</accession>
<dbReference type="InterPro" id="IPR036047">
    <property type="entry name" value="F-box-like_dom_sf"/>
</dbReference>
<feature type="region of interest" description="Disordered" evidence="1">
    <location>
        <begin position="1"/>
        <end position="26"/>
    </location>
</feature>
<protein>
    <submittedName>
        <fullName evidence="4">5869f647-ee58-45a2-b0d3-c4adef7f054b</fullName>
    </submittedName>
</protein>
<feature type="transmembrane region" description="Helical" evidence="2">
    <location>
        <begin position="248"/>
        <end position="274"/>
    </location>
</feature>
<keyword evidence="2" id="KW-0472">Membrane</keyword>
<feature type="region of interest" description="Disordered" evidence="1">
    <location>
        <begin position="45"/>
        <end position="104"/>
    </location>
</feature>
<dbReference type="Gene3D" id="1.20.1280.50">
    <property type="match status" value="1"/>
</dbReference>
<evidence type="ECO:0000313" key="5">
    <source>
        <dbReference type="Proteomes" id="UP000289323"/>
    </source>
</evidence>
<dbReference type="Pfam" id="PF00646">
    <property type="entry name" value="F-box"/>
    <property type="match status" value="1"/>
</dbReference>
<evidence type="ECO:0000256" key="1">
    <source>
        <dbReference type="SAM" id="MobiDB-lite"/>
    </source>
</evidence>
<feature type="transmembrane region" description="Helical" evidence="2">
    <location>
        <begin position="351"/>
        <end position="371"/>
    </location>
</feature>
<dbReference type="PROSITE" id="PS50181">
    <property type="entry name" value="FBOX"/>
    <property type="match status" value="1"/>
</dbReference>
<proteinExistence type="predicted"/>
<feature type="transmembrane region" description="Helical" evidence="2">
    <location>
        <begin position="312"/>
        <end position="331"/>
    </location>
</feature>
<evidence type="ECO:0000256" key="2">
    <source>
        <dbReference type="SAM" id="Phobius"/>
    </source>
</evidence>
<feature type="compositionally biased region" description="Pro residues" evidence="1">
    <location>
        <begin position="10"/>
        <end position="20"/>
    </location>
</feature>
<evidence type="ECO:0000313" key="4">
    <source>
        <dbReference type="EMBL" id="SPQ20669.1"/>
    </source>
</evidence>
<feature type="compositionally biased region" description="Pro residues" evidence="1">
    <location>
        <begin position="91"/>
        <end position="102"/>
    </location>
</feature>
<name>A0A3S4D2H0_9PEZI</name>
<dbReference type="CDD" id="cd09917">
    <property type="entry name" value="F-box_SF"/>
    <property type="match status" value="1"/>
</dbReference>
<dbReference type="Proteomes" id="UP000289323">
    <property type="component" value="Unassembled WGS sequence"/>
</dbReference>
<feature type="transmembrane region" description="Helical" evidence="2">
    <location>
        <begin position="280"/>
        <end position="300"/>
    </location>
</feature>
<gene>
    <name evidence="4" type="ORF">TT172_LOCUS3088</name>
</gene>
<evidence type="ECO:0000259" key="3">
    <source>
        <dbReference type="PROSITE" id="PS50181"/>
    </source>
</evidence>
<feature type="domain" description="F-box" evidence="3">
    <location>
        <begin position="102"/>
        <end position="151"/>
    </location>
</feature>
<organism evidence="4 5">
    <name type="scientific">Thermothielavioides terrestris</name>
    <dbReference type="NCBI Taxonomy" id="2587410"/>
    <lineage>
        <taxon>Eukaryota</taxon>
        <taxon>Fungi</taxon>
        <taxon>Dikarya</taxon>
        <taxon>Ascomycota</taxon>
        <taxon>Pezizomycotina</taxon>
        <taxon>Sordariomycetes</taxon>
        <taxon>Sordariomycetidae</taxon>
        <taxon>Sordariales</taxon>
        <taxon>Chaetomiaceae</taxon>
        <taxon>Thermothielavioides</taxon>
    </lineage>
</organism>
<dbReference type="InterPro" id="IPR001810">
    <property type="entry name" value="F-box_dom"/>
</dbReference>
<feature type="compositionally biased region" description="Low complexity" evidence="1">
    <location>
        <begin position="71"/>
        <end position="90"/>
    </location>
</feature>
<dbReference type="SUPFAM" id="SSF81383">
    <property type="entry name" value="F-box domain"/>
    <property type="match status" value="1"/>
</dbReference>
<dbReference type="EMBL" id="OUUZ01000005">
    <property type="protein sequence ID" value="SPQ20669.1"/>
    <property type="molecule type" value="Genomic_DNA"/>
</dbReference>
<keyword evidence="2" id="KW-0812">Transmembrane</keyword>